<dbReference type="KEGG" id="cgob:115003534"/>
<evidence type="ECO:0000313" key="8">
    <source>
        <dbReference type="RefSeq" id="XP_029281223.1"/>
    </source>
</evidence>
<keyword evidence="7" id="KW-1185">Reference proteome</keyword>
<reference evidence="8" key="1">
    <citation type="submission" date="2025-08" db="UniProtKB">
        <authorList>
            <consortium name="RefSeq"/>
        </authorList>
    </citation>
    <scope>IDENTIFICATION</scope>
</reference>
<dbReference type="Pfam" id="PF05198">
    <property type="entry name" value="IF3_N"/>
    <property type="match status" value="1"/>
</dbReference>
<protein>
    <submittedName>
        <fullName evidence="8">Translation initiation factor IF-3, mitochondrial isoform X1</fullName>
    </submittedName>
</protein>
<accession>A0A6J2P5Q2</accession>
<dbReference type="AlphaFoldDB" id="A0A6J2P5Q2"/>
<dbReference type="FunCoup" id="A0A6J2P5Q2">
    <property type="interactions" value="46"/>
</dbReference>
<dbReference type="SUPFAM" id="SSF54364">
    <property type="entry name" value="Translation initiation factor IF3, N-terminal domain"/>
    <property type="match status" value="1"/>
</dbReference>
<feature type="region of interest" description="Disordered" evidence="4">
    <location>
        <begin position="258"/>
        <end position="303"/>
    </location>
</feature>
<evidence type="ECO:0000256" key="4">
    <source>
        <dbReference type="SAM" id="MobiDB-lite"/>
    </source>
</evidence>
<dbReference type="InterPro" id="IPR036787">
    <property type="entry name" value="T_IF-3_N_sf"/>
</dbReference>
<feature type="domain" description="Translation initiation factor 3 C-terminal" evidence="5">
    <location>
        <begin position="172"/>
        <end position="256"/>
    </location>
</feature>
<dbReference type="Pfam" id="PF00707">
    <property type="entry name" value="IF3_C"/>
    <property type="match status" value="1"/>
</dbReference>
<sequence length="303" mass="33419">MCSCMFLTACVYLENKDMSGGFVRWMLSRTVRAVCGGSLGSWTPASRFTICSERSNIIASSWRWSPFSSAVDDTGETPAAKKKKRDPRANDTIGSVGRMIPQSEIQLISETGENMGTMHRANVIKIMNKQGLKLVLLSDRQDPPVYRLMSGKQIHEEQLKLREKQKTKAAPVQVKEITVLSCIAAHDLSTKMRQVESWLEKKNHVKITLRSGRGGPAVNLDTNLEQMVQQMKVMVGFVSKPTVIQDGKAATCILRPPSAKDLLSQKQKEKTAASQSADSSSKDTESETPPVSDTDTTEGSKQQ</sequence>
<name>A0A6J2P5Q2_COTGO</name>
<dbReference type="Gene3D" id="3.10.20.80">
    <property type="entry name" value="Translation initiation factor 3 (IF-3), N-terminal domain"/>
    <property type="match status" value="1"/>
</dbReference>
<dbReference type="PANTHER" id="PTHR10938">
    <property type="entry name" value="TRANSLATION INITIATION FACTOR IF-3"/>
    <property type="match status" value="1"/>
</dbReference>
<dbReference type="NCBIfam" id="TIGR00168">
    <property type="entry name" value="infC"/>
    <property type="match status" value="1"/>
</dbReference>
<dbReference type="InterPro" id="IPR019815">
    <property type="entry name" value="Translation_initiation_fac_3_C"/>
</dbReference>
<dbReference type="InterPro" id="IPR036788">
    <property type="entry name" value="T_IF-3_C_sf"/>
</dbReference>
<gene>
    <name evidence="8" type="primary">mtif3</name>
</gene>
<keyword evidence="2 8" id="KW-0396">Initiation factor</keyword>
<proteinExistence type="inferred from homology"/>
<dbReference type="GO" id="GO:0070124">
    <property type="term" value="P:mitochondrial translational initiation"/>
    <property type="evidence" value="ECO:0007669"/>
    <property type="project" value="TreeGrafter"/>
</dbReference>
<evidence type="ECO:0000256" key="1">
    <source>
        <dbReference type="ARBA" id="ARBA00005439"/>
    </source>
</evidence>
<feature type="domain" description="Translation initiation factor 3 N-terminal" evidence="6">
    <location>
        <begin position="97"/>
        <end position="164"/>
    </location>
</feature>
<dbReference type="GO" id="GO:0043022">
    <property type="term" value="F:ribosome binding"/>
    <property type="evidence" value="ECO:0007669"/>
    <property type="project" value="TreeGrafter"/>
</dbReference>
<evidence type="ECO:0000259" key="6">
    <source>
        <dbReference type="Pfam" id="PF05198"/>
    </source>
</evidence>
<dbReference type="GO" id="GO:0003743">
    <property type="term" value="F:translation initiation factor activity"/>
    <property type="evidence" value="ECO:0007669"/>
    <property type="project" value="UniProtKB-KW"/>
</dbReference>
<dbReference type="InParanoid" id="A0A6J2P5Q2"/>
<dbReference type="PANTHER" id="PTHR10938:SF0">
    <property type="entry name" value="TRANSLATION INITIATION FACTOR IF-3, MITOCHONDRIAL"/>
    <property type="match status" value="1"/>
</dbReference>
<evidence type="ECO:0000313" key="7">
    <source>
        <dbReference type="Proteomes" id="UP000504630"/>
    </source>
</evidence>
<feature type="compositionally biased region" description="Polar residues" evidence="4">
    <location>
        <begin position="289"/>
        <end position="303"/>
    </location>
</feature>
<dbReference type="Gene3D" id="3.30.110.10">
    <property type="entry name" value="Translation initiation factor 3 (IF-3), C-terminal domain"/>
    <property type="match status" value="1"/>
</dbReference>
<evidence type="ECO:0000259" key="5">
    <source>
        <dbReference type="Pfam" id="PF00707"/>
    </source>
</evidence>
<dbReference type="Proteomes" id="UP000504630">
    <property type="component" value="Chromosome 24"/>
</dbReference>
<keyword evidence="3" id="KW-0648">Protein biosynthesis</keyword>
<organism evidence="7 8">
    <name type="scientific">Cottoperca gobio</name>
    <name type="common">Frogmouth</name>
    <name type="synonym">Aphritis gobio</name>
    <dbReference type="NCBI Taxonomy" id="56716"/>
    <lineage>
        <taxon>Eukaryota</taxon>
        <taxon>Metazoa</taxon>
        <taxon>Chordata</taxon>
        <taxon>Craniata</taxon>
        <taxon>Vertebrata</taxon>
        <taxon>Euteleostomi</taxon>
        <taxon>Actinopterygii</taxon>
        <taxon>Neopterygii</taxon>
        <taxon>Teleostei</taxon>
        <taxon>Neoteleostei</taxon>
        <taxon>Acanthomorphata</taxon>
        <taxon>Eupercaria</taxon>
        <taxon>Perciformes</taxon>
        <taxon>Notothenioidei</taxon>
        <taxon>Bovichtidae</taxon>
        <taxon>Cottoperca</taxon>
    </lineage>
</organism>
<feature type="region of interest" description="Disordered" evidence="4">
    <location>
        <begin position="70"/>
        <end position="95"/>
    </location>
</feature>
<dbReference type="GO" id="GO:0005739">
    <property type="term" value="C:mitochondrion"/>
    <property type="evidence" value="ECO:0007669"/>
    <property type="project" value="TreeGrafter"/>
</dbReference>
<comment type="similarity">
    <text evidence="1">Belongs to the IF-3 family.</text>
</comment>
<dbReference type="InterPro" id="IPR001288">
    <property type="entry name" value="Translation_initiation_fac_3"/>
</dbReference>
<dbReference type="RefSeq" id="XP_029281223.1">
    <property type="nucleotide sequence ID" value="XM_029425363.1"/>
</dbReference>
<dbReference type="OrthoDB" id="21573at2759"/>
<dbReference type="FunFam" id="3.10.20.80:FF:000002">
    <property type="entry name" value="Mitochondrial translational initiation factor 3"/>
    <property type="match status" value="1"/>
</dbReference>
<dbReference type="GeneID" id="115003534"/>
<evidence type="ECO:0000256" key="3">
    <source>
        <dbReference type="ARBA" id="ARBA00022917"/>
    </source>
</evidence>
<dbReference type="GO" id="GO:0032790">
    <property type="term" value="P:ribosome disassembly"/>
    <property type="evidence" value="ECO:0007669"/>
    <property type="project" value="TreeGrafter"/>
</dbReference>
<evidence type="ECO:0000256" key="2">
    <source>
        <dbReference type="ARBA" id="ARBA00022540"/>
    </source>
</evidence>
<dbReference type="SUPFAM" id="SSF55200">
    <property type="entry name" value="Translation initiation factor IF3, C-terminal domain"/>
    <property type="match status" value="1"/>
</dbReference>
<dbReference type="InterPro" id="IPR019814">
    <property type="entry name" value="Translation_initiation_fac_3_N"/>
</dbReference>
<dbReference type="CTD" id="219402"/>